<evidence type="ECO:0000256" key="1">
    <source>
        <dbReference type="ARBA" id="ARBA00018672"/>
    </source>
</evidence>
<accession>S0FJM9</accession>
<dbReference type="PANTHER" id="PTHR42713">
    <property type="entry name" value="HISTIDINE KINASE-RELATED"/>
    <property type="match status" value="1"/>
</dbReference>
<evidence type="ECO:0000256" key="3">
    <source>
        <dbReference type="ARBA" id="ARBA00023125"/>
    </source>
</evidence>
<feature type="domain" description="Response regulatory" evidence="6">
    <location>
        <begin position="3"/>
        <end position="119"/>
    </location>
</feature>
<dbReference type="SMART" id="SM00448">
    <property type="entry name" value="REC"/>
    <property type="match status" value="1"/>
</dbReference>
<evidence type="ECO:0000256" key="4">
    <source>
        <dbReference type="ARBA" id="ARBA00024867"/>
    </source>
</evidence>
<dbReference type="STRING" id="1195236.CTER_3733"/>
<protein>
    <recommendedName>
        <fullName evidence="1">Stage 0 sporulation protein A homolog</fullName>
    </recommendedName>
</protein>
<feature type="non-terminal residue" evidence="7">
    <location>
        <position position="386"/>
    </location>
</feature>
<evidence type="ECO:0000256" key="2">
    <source>
        <dbReference type="ARBA" id="ARBA00022490"/>
    </source>
</evidence>
<dbReference type="PROSITE" id="PS50110">
    <property type="entry name" value="RESPONSE_REGULATORY"/>
    <property type="match status" value="1"/>
</dbReference>
<keyword evidence="3" id="KW-0238">DNA-binding</keyword>
<keyword evidence="8" id="KW-1185">Reference proteome</keyword>
<dbReference type="InterPro" id="IPR001789">
    <property type="entry name" value="Sig_transdc_resp-reg_receiver"/>
</dbReference>
<name>S0FJM9_RUMCE</name>
<dbReference type="eggNOG" id="COG4753">
    <property type="taxonomic scope" value="Bacteria"/>
</dbReference>
<dbReference type="InterPro" id="IPR051552">
    <property type="entry name" value="HptR"/>
</dbReference>
<dbReference type="GO" id="GO:0003677">
    <property type="term" value="F:DNA binding"/>
    <property type="evidence" value="ECO:0007669"/>
    <property type="project" value="UniProtKB-KW"/>
</dbReference>
<proteinExistence type="predicted"/>
<keyword evidence="2" id="KW-0963">Cytoplasm</keyword>
<dbReference type="InterPro" id="IPR011006">
    <property type="entry name" value="CheY-like_superfamily"/>
</dbReference>
<comment type="caution">
    <text evidence="7">The sequence shown here is derived from an EMBL/GenBank/DDBJ whole genome shotgun (WGS) entry which is preliminary data.</text>
</comment>
<gene>
    <name evidence="7" type="ORF">CTER_3733</name>
</gene>
<keyword evidence="5" id="KW-0597">Phosphoprotein</keyword>
<dbReference type="RefSeq" id="WP_004628448.1">
    <property type="nucleotide sequence ID" value="NZ_AORV01000054.1"/>
</dbReference>
<dbReference type="Proteomes" id="UP000014155">
    <property type="component" value="Unassembled WGS sequence"/>
</dbReference>
<feature type="modified residue" description="4-aspartylphosphate" evidence="5">
    <location>
        <position position="54"/>
    </location>
</feature>
<organism evidence="7 8">
    <name type="scientific">Ruminiclostridium cellobioparum subsp. termitidis CT1112</name>
    <dbReference type="NCBI Taxonomy" id="1195236"/>
    <lineage>
        <taxon>Bacteria</taxon>
        <taxon>Bacillati</taxon>
        <taxon>Bacillota</taxon>
        <taxon>Clostridia</taxon>
        <taxon>Eubacteriales</taxon>
        <taxon>Oscillospiraceae</taxon>
        <taxon>Ruminiclostridium</taxon>
    </lineage>
</organism>
<evidence type="ECO:0000313" key="7">
    <source>
        <dbReference type="EMBL" id="EMS70501.1"/>
    </source>
</evidence>
<dbReference type="AlphaFoldDB" id="S0FJM9"/>
<comment type="function">
    <text evidence="4">May play the central regulatory role in sporulation. It may be an element of the effector pathway responsible for the activation of sporulation genes in response to nutritional stress. Spo0A may act in concert with spo0H (a sigma factor) to control the expression of some genes that are critical to the sporulation process.</text>
</comment>
<dbReference type="Pfam" id="PF00072">
    <property type="entry name" value="Response_reg"/>
    <property type="match status" value="1"/>
</dbReference>
<evidence type="ECO:0000256" key="5">
    <source>
        <dbReference type="PROSITE-ProRule" id="PRU00169"/>
    </source>
</evidence>
<dbReference type="GO" id="GO:0000160">
    <property type="term" value="P:phosphorelay signal transduction system"/>
    <property type="evidence" value="ECO:0007669"/>
    <property type="project" value="InterPro"/>
</dbReference>
<evidence type="ECO:0000259" key="6">
    <source>
        <dbReference type="PROSITE" id="PS50110"/>
    </source>
</evidence>
<dbReference type="EMBL" id="AORV01000054">
    <property type="protein sequence ID" value="EMS70501.1"/>
    <property type="molecule type" value="Genomic_DNA"/>
</dbReference>
<dbReference type="Gene3D" id="3.40.50.2300">
    <property type="match status" value="1"/>
</dbReference>
<dbReference type="SUPFAM" id="SSF52172">
    <property type="entry name" value="CheY-like"/>
    <property type="match status" value="1"/>
</dbReference>
<dbReference type="CDD" id="cd17536">
    <property type="entry name" value="REC_YesN-like"/>
    <property type="match status" value="1"/>
</dbReference>
<reference evidence="7 8" key="1">
    <citation type="journal article" date="2013" name="Genome Announc.">
        <title>Draft Genome Sequence of the Cellulolytic, Mesophilic, Anaerobic Bacterium Clostridium termitidis Strain CT1112 (DSM 5398).</title>
        <authorList>
            <person name="Lal S."/>
            <person name="Ramachandran U."/>
            <person name="Zhang X."/>
            <person name="Munir R."/>
            <person name="Sparling R."/>
            <person name="Levin D.B."/>
        </authorList>
    </citation>
    <scope>NUCLEOTIDE SEQUENCE [LARGE SCALE GENOMIC DNA]</scope>
    <source>
        <strain evidence="7 8">CT1112</strain>
    </source>
</reference>
<sequence>MYSTLVVDDEPKHRKGLINLIKQFRPDYNVNGAKNGQEALEFILSNDIEILITDVKMPIMDGLELTKRVMALKKDIKVIILSAYAHFEYAQKAIALGAFDYLLKPIDSEGIAVMLGKVEDRIKLERRTLLEKKQLEAQLKNTLPVYLEMQLNKWVNKGLNENELKEISQIFPFKGKGAIIACEIEGSKNKDENYDPEEKEEIKQSIKYWMKEALNSLGHSLSFFLHSDEQIMITILNVSKEIEFHFSEKLNIFNELIEHVKLSYGIKITIGLSDENDNIFDQIRRAYMQAVTALSYRFYFEKDSIISFSQISDENNVSQTNVLKEEKELMIAIRQLQGEKVNECVEKLFERTIYNGLIPPQRFKDVVGTMILNQIRTFQELMNKEY</sequence>
<dbReference type="PANTHER" id="PTHR42713:SF3">
    <property type="entry name" value="TRANSCRIPTIONAL REGULATORY PROTEIN HPTR"/>
    <property type="match status" value="1"/>
</dbReference>
<evidence type="ECO:0000313" key="8">
    <source>
        <dbReference type="Proteomes" id="UP000014155"/>
    </source>
</evidence>